<name>A0A8I6SQ93_CIMLE</name>
<dbReference type="OrthoDB" id="340432at2759"/>
<dbReference type="Pfam" id="PF05600">
    <property type="entry name" value="CDK5RAP3"/>
    <property type="match status" value="1"/>
</dbReference>
<dbReference type="EnsemblMetazoa" id="XM_014393412.2">
    <property type="protein sequence ID" value="XP_014248898.1"/>
    <property type="gene ID" value="LOC106666318"/>
</dbReference>
<reference evidence="3" key="1">
    <citation type="submission" date="2022-01" db="UniProtKB">
        <authorList>
            <consortium name="EnsemblMetazoa"/>
        </authorList>
    </citation>
    <scope>IDENTIFICATION</scope>
</reference>
<dbReference type="RefSeq" id="XP_024085243.1">
    <property type="nucleotide sequence ID" value="XM_024229475.1"/>
</dbReference>
<sequence>MEDQYISIDIFIPKLLEWLLSRRHCMYDWQAAVIAIRAKINEAIQDMPENKEITLLLSGTYINYFHCLKIIDILKETEGDSKNIFGQYSSKRLKDWQEIVNLYKKKNVYLAEAAELLINTVKYELPSIKKQIAKQNQLKEEWRKKESDAVKMGNSAKNELNSLLRELGLEGHRTGFRKALLTSAKQLYTINEDVAGRIKTILPAIEYYKLFTSYSQPKSEIDLALIKYLSNKGNTTTYEWEKGVKPTKVILPTLAAEESEQDDGTIDWGFDIDFSDSKQIENADLEEVKKDTIEENNDTEGNAIVAEGPLALSVLDNSIFRTNLINQLLEIQCFIKTRLYELEHGEGLNTIAESASDVKEMSSSINNVLNLLTNTTTENFYNILYYPRYLDDILKKIEAKENAIERGAAISLVAKEKAAEAEREVANLNQKVQVIVKKSRELQKEISEDISQRYNGREVNLMGGASVN</sequence>
<dbReference type="GeneID" id="106666318"/>
<evidence type="ECO:0000256" key="2">
    <source>
        <dbReference type="SAM" id="Coils"/>
    </source>
</evidence>
<dbReference type="GO" id="GO:0012505">
    <property type="term" value="C:endomembrane system"/>
    <property type="evidence" value="ECO:0007669"/>
    <property type="project" value="TreeGrafter"/>
</dbReference>
<dbReference type="Proteomes" id="UP000494040">
    <property type="component" value="Unassembled WGS sequence"/>
</dbReference>
<keyword evidence="2" id="KW-0175">Coiled coil</keyword>
<keyword evidence="4" id="KW-1185">Reference proteome</keyword>
<accession>A0A8I6SQ93</accession>
<proteinExistence type="inferred from homology"/>
<dbReference type="RefSeq" id="XP_014248898.1">
    <property type="nucleotide sequence ID" value="XM_014393412.2"/>
</dbReference>
<dbReference type="PANTHER" id="PTHR14894">
    <property type="entry name" value="CDK5 REGULATORY SUBUNIT-ASSOCIATED PROTEIN 3"/>
    <property type="match status" value="1"/>
</dbReference>
<comment type="similarity">
    <text evidence="1">Belongs to the CDK5RAP3 family.</text>
</comment>
<protein>
    <recommendedName>
        <fullName evidence="5">CDK5RAP3-like protein</fullName>
    </recommendedName>
</protein>
<organism evidence="3 4">
    <name type="scientific">Cimex lectularius</name>
    <name type="common">Bed bug</name>
    <name type="synonym">Acanthia lectularia</name>
    <dbReference type="NCBI Taxonomy" id="79782"/>
    <lineage>
        <taxon>Eukaryota</taxon>
        <taxon>Metazoa</taxon>
        <taxon>Ecdysozoa</taxon>
        <taxon>Arthropoda</taxon>
        <taxon>Hexapoda</taxon>
        <taxon>Insecta</taxon>
        <taxon>Pterygota</taxon>
        <taxon>Neoptera</taxon>
        <taxon>Paraneoptera</taxon>
        <taxon>Hemiptera</taxon>
        <taxon>Heteroptera</taxon>
        <taxon>Panheteroptera</taxon>
        <taxon>Cimicomorpha</taxon>
        <taxon>Cimicidae</taxon>
        <taxon>Cimex</taxon>
    </lineage>
</organism>
<evidence type="ECO:0000313" key="3">
    <source>
        <dbReference type="EnsemblMetazoa" id="XP_024085243.1"/>
    </source>
</evidence>
<evidence type="ECO:0000313" key="4">
    <source>
        <dbReference type="Proteomes" id="UP000494040"/>
    </source>
</evidence>
<evidence type="ECO:0000256" key="1">
    <source>
        <dbReference type="ARBA" id="ARBA00007478"/>
    </source>
</evidence>
<dbReference type="GO" id="GO:0007346">
    <property type="term" value="P:regulation of mitotic cell cycle"/>
    <property type="evidence" value="ECO:0007669"/>
    <property type="project" value="TreeGrafter"/>
</dbReference>
<feature type="coiled-coil region" evidence="2">
    <location>
        <begin position="411"/>
        <end position="445"/>
    </location>
</feature>
<evidence type="ECO:0008006" key="5">
    <source>
        <dbReference type="Google" id="ProtNLM"/>
    </source>
</evidence>
<dbReference type="EnsemblMetazoa" id="XM_024229475.1">
    <property type="protein sequence ID" value="XP_024085243.1"/>
    <property type="gene ID" value="LOC106666318"/>
</dbReference>
<dbReference type="AlphaFoldDB" id="A0A8I6SQ93"/>
<dbReference type="InterPro" id="IPR008491">
    <property type="entry name" value="CDK5RAP3"/>
</dbReference>
<dbReference type="PANTHER" id="PTHR14894:SF0">
    <property type="entry name" value="CDK5 REGULATORY SUBUNIT-ASSOCIATED PROTEIN 3"/>
    <property type="match status" value="1"/>
</dbReference>